<evidence type="ECO:0000259" key="2">
    <source>
        <dbReference type="PROSITE" id="PS50853"/>
    </source>
</evidence>
<name>A0ABD2PR36_9PLAT</name>
<dbReference type="InterPro" id="IPR013783">
    <property type="entry name" value="Ig-like_fold"/>
</dbReference>
<dbReference type="PROSITE" id="PS50853">
    <property type="entry name" value="FN3"/>
    <property type="match status" value="2"/>
</dbReference>
<dbReference type="InterPro" id="IPR050991">
    <property type="entry name" value="ECM_Regulatory_Proteins"/>
</dbReference>
<dbReference type="PANTHER" id="PTHR46708:SF2">
    <property type="entry name" value="FIBRONECTIN TYPE-III DOMAIN-CONTAINING PROTEIN"/>
    <property type="match status" value="1"/>
</dbReference>
<dbReference type="PANTHER" id="PTHR46708">
    <property type="entry name" value="TENASCIN"/>
    <property type="match status" value="1"/>
</dbReference>
<dbReference type="AlphaFoldDB" id="A0ABD2PR36"/>
<feature type="domain" description="Fibronectin type-III" evidence="2">
    <location>
        <begin position="200"/>
        <end position="293"/>
    </location>
</feature>
<organism evidence="3 4">
    <name type="scientific">Cichlidogyrus casuarinus</name>
    <dbReference type="NCBI Taxonomy" id="1844966"/>
    <lineage>
        <taxon>Eukaryota</taxon>
        <taxon>Metazoa</taxon>
        <taxon>Spiralia</taxon>
        <taxon>Lophotrochozoa</taxon>
        <taxon>Platyhelminthes</taxon>
        <taxon>Monogenea</taxon>
        <taxon>Monopisthocotylea</taxon>
        <taxon>Dactylogyridea</taxon>
        <taxon>Ancyrocephalidae</taxon>
        <taxon>Cichlidogyrus</taxon>
    </lineage>
</organism>
<dbReference type="CDD" id="cd00063">
    <property type="entry name" value="FN3"/>
    <property type="match status" value="2"/>
</dbReference>
<dbReference type="Pfam" id="PF00041">
    <property type="entry name" value="fn3"/>
    <property type="match status" value="2"/>
</dbReference>
<dbReference type="InterPro" id="IPR003961">
    <property type="entry name" value="FN3_dom"/>
</dbReference>
<protein>
    <recommendedName>
        <fullName evidence="2">Fibronectin type-III domain-containing protein</fullName>
    </recommendedName>
</protein>
<evidence type="ECO:0000256" key="1">
    <source>
        <dbReference type="ARBA" id="ARBA00022737"/>
    </source>
</evidence>
<dbReference type="Gene3D" id="2.60.40.10">
    <property type="entry name" value="Immunoglobulins"/>
    <property type="match status" value="3"/>
</dbReference>
<sequence>MNFVATERTQNSIKLSWNAPVMSESTTIGGYSLSYKETDTTSPPVERMVPNTSPSVSWTVIGLNDCTKYEFILTAKSSDEVYCDPLKSLKVMTMPEPPTPVAKLSVSSADSNQILVEITPSDVSTRCSLPIAYRIMLLQGSKEINQIQTQMTRYAFTSGLQPNIQYTVTVKTVHMGEDLTSSAKTVDVQTAAASSNRPQPPNNLNASDVMADAIRISWSKPTSGAVSAYNVFYTDGNETGLVKIKESTTTSFLITALRPCTEYSITLQTVATVQEIDYLSEKTGVIKVKTANPVPSTPSSITLTQISETAINIKIPFDAASKCGSVVYALALFRRVNGRAVTVLNKYPTAGGNKLTKLNQLLDPYTSVAVNDLEPGYIYYANVANQDSESGKRGDLVQSADLFLLPDGLFT</sequence>
<comment type="caution">
    <text evidence="3">The sequence shown here is derived from an EMBL/GenBank/DDBJ whole genome shotgun (WGS) entry which is preliminary data.</text>
</comment>
<dbReference type="SMART" id="SM00060">
    <property type="entry name" value="FN3"/>
    <property type="match status" value="3"/>
</dbReference>
<reference evidence="3 4" key="1">
    <citation type="submission" date="2024-11" db="EMBL/GenBank/DDBJ databases">
        <title>Adaptive evolution of stress response genes in parasites aligns with host niche diversity.</title>
        <authorList>
            <person name="Hahn C."/>
            <person name="Resl P."/>
        </authorList>
    </citation>
    <scope>NUCLEOTIDE SEQUENCE [LARGE SCALE GENOMIC DNA]</scope>
    <source>
        <strain evidence="3">EGGRZ-B1_66</strain>
        <tissue evidence="3">Body</tissue>
    </source>
</reference>
<gene>
    <name evidence="3" type="ORF">Ciccas_013275</name>
</gene>
<evidence type="ECO:0000313" key="3">
    <source>
        <dbReference type="EMBL" id="KAL3308196.1"/>
    </source>
</evidence>
<dbReference type="EMBL" id="JBJKFK010005670">
    <property type="protein sequence ID" value="KAL3308196.1"/>
    <property type="molecule type" value="Genomic_DNA"/>
</dbReference>
<evidence type="ECO:0000313" key="4">
    <source>
        <dbReference type="Proteomes" id="UP001626550"/>
    </source>
</evidence>
<keyword evidence="4" id="KW-1185">Reference proteome</keyword>
<dbReference type="Proteomes" id="UP001626550">
    <property type="component" value="Unassembled WGS sequence"/>
</dbReference>
<dbReference type="SUPFAM" id="SSF49265">
    <property type="entry name" value="Fibronectin type III"/>
    <property type="match status" value="2"/>
</dbReference>
<proteinExistence type="predicted"/>
<dbReference type="InterPro" id="IPR036116">
    <property type="entry name" value="FN3_sf"/>
</dbReference>
<keyword evidence="1" id="KW-0677">Repeat</keyword>
<feature type="domain" description="Fibronectin type-III" evidence="2">
    <location>
        <begin position="1"/>
        <end position="96"/>
    </location>
</feature>
<accession>A0ABD2PR36</accession>